<sequence>MKSKKEWYLPRDLAGLGDLSPFPSNVTRKAKQEGWIKREAKGIKGGGFEYHYSSLPPAVQQALGFKPNEAKKEPLPAARVGERLKEIDRIMAAISSLEAKVKELEEPTLDSLPDTLDQAEKRLVRWFRQCNKDRQAMLLSSAEVLADMSLKEQKESSEPLENCEVA</sequence>
<dbReference type="SUPFAM" id="SSF46955">
    <property type="entry name" value="Putative DNA-binding domain"/>
    <property type="match status" value="1"/>
</dbReference>
<dbReference type="Gene3D" id="1.10.10.10">
    <property type="entry name" value="Winged helix-like DNA-binding domain superfamily/Winged helix DNA-binding domain"/>
    <property type="match status" value="1"/>
</dbReference>
<accession>A0A0H3PL63</accession>
<dbReference type="GO" id="GO:0003677">
    <property type="term" value="F:DNA binding"/>
    <property type="evidence" value="ECO:0007669"/>
    <property type="project" value="InterPro"/>
</dbReference>
<dbReference type="InterPro" id="IPR009061">
    <property type="entry name" value="DNA-bd_dom_put_sf"/>
</dbReference>
<dbReference type="PROSITE" id="PS51702">
    <property type="entry name" value="HTH_MU"/>
    <property type="match status" value="1"/>
</dbReference>
<evidence type="ECO:0000313" key="4">
    <source>
        <dbReference type="Proteomes" id="UP000003185"/>
    </source>
</evidence>
<dbReference type="Pfam" id="PF02316">
    <property type="entry name" value="HTH_Tnp_Mu_1"/>
    <property type="match status" value="1"/>
</dbReference>
<proteinExistence type="predicted"/>
<reference evidence="2" key="3">
    <citation type="submission" date="2024-01" db="EMBL/GenBank/DDBJ databases">
        <authorList>
            <person name="Riesbeck K."/>
        </authorList>
    </citation>
    <scope>NUCLEOTIDE SEQUENCE</scope>
    <source>
        <strain evidence="2">3655</strain>
    </source>
</reference>
<dbReference type="InterPro" id="IPR036388">
    <property type="entry name" value="WH-like_DNA-bd_sf"/>
</dbReference>
<dbReference type="Proteomes" id="UP000837958">
    <property type="component" value="Chromosome"/>
</dbReference>
<dbReference type="RefSeq" id="WP_005657715.1">
    <property type="nucleotide sequence ID" value="NZ_AAZF01000006.1"/>
</dbReference>
<evidence type="ECO:0000313" key="3">
    <source>
        <dbReference type="EMBL" id="EDJ92528.1"/>
    </source>
</evidence>
<feature type="domain" description="HTH Mu-type" evidence="1">
    <location>
        <begin position="4"/>
        <end position="71"/>
    </location>
</feature>
<dbReference type="EMBL" id="AAZF01000006">
    <property type="protein sequence ID" value="EDJ92528.1"/>
    <property type="molecule type" value="Genomic_DNA"/>
</dbReference>
<evidence type="ECO:0000313" key="2">
    <source>
        <dbReference type="EMBL" id="CAH0450988.1"/>
    </source>
</evidence>
<protein>
    <recommendedName>
        <fullName evidence="1">HTH Mu-type domain-containing protein</fullName>
    </recommendedName>
</protein>
<reference evidence="3 4" key="1">
    <citation type="journal article" date="2007" name="Genome Biol.">
        <title>Characterization and modeling of the Haemophilus influenzae core and supragenomes based on the complete genomic sequences of Rd and 12 clinical nontypeable strains.</title>
        <authorList>
            <person name="Hogg J.S."/>
            <person name="Hu F.Z."/>
            <person name="Janto B."/>
            <person name="Boissy R."/>
            <person name="Hayes J."/>
            <person name="Keefe R."/>
            <person name="Post J.C."/>
            <person name="Ehrlich G.D."/>
        </authorList>
    </citation>
    <scope>NUCLEOTIDE SEQUENCE [LARGE SCALE GENOMIC DNA]</scope>
    <source>
        <strain evidence="3">3655</strain>
        <strain evidence="4">NTHi 3655</strain>
    </source>
</reference>
<organism evidence="3 4">
    <name type="scientific">Haemophilus influenzae (strain NTHi 3655)</name>
    <dbReference type="NCBI Taxonomy" id="375177"/>
    <lineage>
        <taxon>Bacteria</taxon>
        <taxon>Pseudomonadati</taxon>
        <taxon>Pseudomonadota</taxon>
        <taxon>Gammaproteobacteria</taxon>
        <taxon>Pasteurellales</taxon>
        <taxon>Pasteurellaceae</taxon>
        <taxon>Haemophilus</taxon>
    </lineage>
</organism>
<dbReference type="AlphaFoldDB" id="A0A0H3PL63"/>
<dbReference type="Proteomes" id="UP000003185">
    <property type="component" value="Unassembled WGS sequence"/>
</dbReference>
<evidence type="ECO:0000313" key="5">
    <source>
        <dbReference type="Proteomes" id="UP000837958"/>
    </source>
</evidence>
<name>A0A0H3PL63_HAEI3</name>
<gene>
    <name evidence="3" type="ORF">CGSHi3655_04005</name>
    <name evidence="2" type="ORF">KRLU3655_LOCUS1064</name>
</gene>
<evidence type="ECO:0000259" key="1">
    <source>
        <dbReference type="PROSITE" id="PS51702"/>
    </source>
</evidence>
<dbReference type="EMBL" id="OV040719">
    <property type="protein sequence ID" value="CAH0450988.1"/>
    <property type="molecule type" value="Genomic_DNA"/>
</dbReference>
<dbReference type="InterPro" id="IPR003314">
    <property type="entry name" value="Mu-type_HTH"/>
</dbReference>
<reference evidence="5" key="2">
    <citation type="submission" date="2021-11" db="EMBL/GenBank/DDBJ databases">
        <authorList>
            <person name="Riesbeck K."/>
        </authorList>
    </citation>
    <scope>NUCLEOTIDE SEQUENCE [LARGE SCALE GENOMIC DNA]</scope>
</reference>